<dbReference type="AlphaFoldDB" id="A0A2U1UY82"/>
<dbReference type="EMBL" id="PDOA01000030">
    <property type="protein sequence ID" value="PWC26600.1"/>
    <property type="molecule type" value="Genomic_DNA"/>
</dbReference>
<evidence type="ECO:0000313" key="4">
    <source>
        <dbReference type="Proteomes" id="UP000245048"/>
    </source>
</evidence>
<keyword evidence="4" id="KW-1185">Reference proteome</keyword>
<evidence type="ECO:0000313" key="3">
    <source>
        <dbReference type="EMBL" id="PWC26600.1"/>
    </source>
</evidence>
<feature type="domain" description="Transposase IS116/IS110/IS902 C-terminal" evidence="2">
    <location>
        <begin position="212"/>
        <end position="289"/>
    </location>
</feature>
<dbReference type="NCBIfam" id="NF033542">
    <property type="entry name" value="transpos_IS110"/>
    <property type="match status" value="1"/>
</dbReference>
<protein>
    <submittedName>
        <fullName evidence="3">IS110 family transposase</fullName>
    </submittedName>
</protein>
<dbReference type="Pfam" id="PF02371">
    <property type="entry name" value="Transposase_20"/>
    <property type="match status" value="1"/>
</dbReference>
<dbReference type="InterPro" id="IPR003346">
    <property type="entry name" value="Transposase_20"/>
</dbReference>
<dbReference type="RefSeq" id="WP_109519153.1">
    <property type="nucleotide sequence ID" value="NZ_PDOA01000030.1"/>
</dbReference>
<accession>A0A2U1UY82</accession>
<dbReference type="OrthoDB" id="5289737at2"/>
<dbReference type="Pfam" id="PF01548">
    <property type="entry name" value="DEDD_Tnp_IS110"/>
    <property type="match status" value="1"/>
</dbReference>
<feature type="domain" description="Transposase IS110-like N-terminal" evidence="1">
    <location>
        <begin position="6"/>
        <end position="145"/>
    </location>
</feature>
<sequence>MQVTTIGLDIAKRVFQAHGVDGTGKAVLRRKLQRAEVLTFFRGLSSCLVGIEACGTAHYWAREIRALGHEVRLMPASYVKAYVKRGKTDAADAEAICEAVTRPTMRFVPVKTPEQQAVLMLHRTRDLLVRQRTMLVNALRGHMAELGIIAPQGISRVADLVAVLLAEDETTMPALARQALRGLAAELETLGERIEAIEAAILTWHKENEASRRLATIPGIGPITASAIVASITDPVQFRSGRHLAAWIGLVPKQNSSGGKERQRGISKQGDRTLRRLLVLGATAVMRHARTKATNEASWLKGLLERRPAKLAAVAQANKTARIIWALLVRGGTYRAPATAQAVTV</sequence>
<name>A0A2U1UY82_9PROT</name>
<dbReference type="InterPro" id="IPR047650">
    <property type="entry name" value="Transpos_IS110"/>
</dbReference>
<dbReference type="Proteomes" id="UP000245048">
    <property type="component" value="Unassembled WGS sequence"/>
</dbReference>
<evidence type="ECO:0000259" key="2">
    <source>
        <dbReference type="Pfam" id="PF02371"/>
    </source>
</evidence>
<dbReference type="InterPro" id="IPR002525">
    <property type="entry name" value="Transp_IS110-like_N"/>
</dbReference>
<reference evidence="4" key="1">
    <citation type="submission" date="2017-10" db="EMBL/GenBank/DDBJ databases">
        <authorList>
            <person name="Toshchakov S.V."/>
            <person name="Goeva M.A."/>
        </authorList>
    </citation>
    <scope>NUCLEOTIDE SEQUENCE [LARGE SCALE GENOMIC DNA]</scope>
    <source>
        <strain evidence="4">JR1/69-1-13</strain>
    </source>
</reference>
<dbReference type="GO" id="GO:0004803">
    <property type="term" value="F:transposase activity"/>
    <property type="evidence" value="ECO:0007669"/>
    <property type="project" value="InterPro"/>
</dbReference>
<dbReference type="GO" id="GO:0003677">
    <property type="term" value="F:DNA binding"/>
    <property type="evidence" value="ECO:0007669"/>
    <property type="project" value="InterPro"/>
</dbReference>
<dbReference type="GO" id="GO:0006313">
    <property type="term" value="P:DNA transposition"/>
    <property type="evidence" value="ECO:0007669"/>
    <property type="project" value="InterPro"/>
</dbReference>
<gene>
    <name evidence="3" type="ORF">CR165_22435</name>
</gene>
<dbReference type="PANTHER" id="PTHR33055">
    <property type="entry name" value="TRANSPOSASE FOR INSERTION SEQUENCE ELEMENT IS1111A"/>
    <property type="match status" value="1"/>
</dbReference>
<comment type="caution">
    <text evidence="3">The sequence shown here is derived from an EMBL/GenBank/DDBJ whole genome shotgun (WGS) entry which is preliminary data.</text>
</comment>
<dbReference type="PANTHER" id="PTHR33055:SF3">
    <property type="entry name" value="PUTATIVE TRANSPOSASE FOR IS117-RELATED"/>
    <property type="match status" value="1"/>
</dbReference>
<proteinExistence type="predicted"/>
<organism evidence="3 4">
    <name type="scientific">Teichococcus aestuarii</name>
    <dbReference type="NCBI Taxonomy" id="568898"/>
    <lineage>
        <taxon>Bacteria</taxon>
        <taxon>Pseudomonadati</taxon>
        <taxon>Pseudomonadota</taxon>
        <taxon>Alphaproteobacteria</taxon>
        <taxon>Acetobacterales</taxon>
        <taxon>Roseomonadaceae</taxon>
        <taxon>Roseomonas</taxon>
    </lineage>
</organism>
<evidence type="ECO:0000259" key="1">
    <source>
        <dbReference type="Pfam" id="PF01548"/>
    </source>
</evidence>